<evidence type="ECO:0000313" key="4">
    <source>
        <dbReference type="EMBL" id="PSN73566.1"/>
    </source>
</evidence>
<keyword evidence="3" id="KW-0732">Signal</keyword>
<evidence type="ECO:0000256" key="1">
    <source>
        <dbReference type="ARBA" id="ARBA00009576"/>
    </source>
</evidence>
<name>A0A2T2P7M5_CORCC</name>
<protein>
    <recommendedName>
        <fullName evidence="6">Hydrophobin</fullName>
    </recommendedName>
</protein>
<evidence type="ECO:0000256" key="3">
    <source>
        <dbReference type="SAM" id="SignalP"/>
    </source>
</evidence>
<dbReference type="EMBL" id="KZ678129">
    <property type="protein sequence ID" value="PSN73566.1"/>
    <property type="molecule type" value="Genomic_DNA"/>
</dbReference>
<reference evidence="4 5" key="1">
    <citation type="journal article" date="2018" name="Front. Microbiol.">
        <title>Genome-Wide Analysis of Corynespora cassiicola Leaf Fall Disease Putative Effectors.</title>
        <authorList>
            <person name="Lopez D."/>
            <person name="Ribeiro S."/>
            <person name="Label P."/>
            <person name="Fumanal B."/>
            <person name="Venisse J.S."/>
            <person name="Kohler A."/>
            <person name="de Oliveira R.R."/>
            <person name="Labutti K."/>
            <person name="Lipzen A."/>
            <person name="Lail K."/>
            <person name="Bauer D."/>
            <person name="Ohm R.A."/>
            <person name="Barry K.W."/>
            <person name="Spatafora J."/>
            <person name="Grigoriev I.V."/>
            <person name="Martin F.M."/>
            <person name="Pujade-Renaud V."/>
        </authorList>
    </citation>
    <scope>NUCLEOTIDE SEQUENCE [LARGE SCALE GENOMIC DNA]</scope>
    <source>
        <strain evidence="4 5">Philippines</strain>
    </source>
</reference>
<dbReference type="InterPro" id="IPR010636">
    <property type="entry name" value="Class_II_hydrophobin"/>
</dbReference>
<sequence>MQFTIVLASILSVASALAITERTPVSVSGPQAGMLLRRHAPGGPVCGGDRTPLCCQLDVDGILNLSCEDAGQVHSTEHFIATCAETGRTAECCTLATGTEGLLCTEA</sequence>
<keyword evidence="2" id="KW-1015">Disulfide bond</keyword>
<proteinExistence type="inferred from homology"/>
<dbReference type="InterPro" id="IPR036686">
    <property type="entry name" value="Class_II_Hydrophobin_sf"/>
</dbReference>
<dbReference type="PANTHER" id="PTHR42341:SF2">
    <property type="entry name" value="HYDROPHOBIN"/>
    <property type="match status" value="1"/>
</dbReference>
<dbReference type="STRING" id="1448308.A0A2T2P7M5"/>
<feature type="signal peptide" evidence="3">
    <location>
        <begin position="1"/>
        <end position="18"/>
    </location>
</feature>
<dbReference type="Gene3D" id="3.20.120.10">
    <property type="entry name" value="Hydrophobin"/>
    <property type="match status" value="1"/>
</dbReference>
<dbReference type="CDD" id="cd23508">
    <property type="entry name" value="hydrophobin_II"/>
    <property type="match status" value="1"/>
</dbReference>
<dbReference type="Pfam" id="PF06766">
    <property type="entry name" value="Hydrophobin_2"/>
    <property type="match status" value="1"/>
</dbReference>
<dbReference type="GO" id="GO:0005576">
    <property type="term" value="C:extracellular region"/>
    <property type="evidence" value="ECO:0007669"/>
    <property type="project" value="InterPro"/>
</dbReference>
<dbReference type="PANTHER" id="PTHR42341">
    <property type="entry name" value="HYDROPHOBIN"/>
    <property type="match status" value="1"/>
</dbReference>
<dbReference type="OrthoDB" id="4500971at2759"/>
<gene>
    <name evidence="4" type="ORF">BS50DRAFT_629576</name>
</gene>
<evidence type="ECO:0000313" key="5">
    <source>
        <dbReference type="Proteomes" id="UP000240883"/>
    </source>
</evidence>
<dbReference type="AlphaFoldDB" id="A0A2T2P7M5"/>
<dbReference type="Proteomes" id="UP000240883">
    <property type="component" value="Unassembled WGS sequence"/>
</dbReference>
<evidence type="ECO:0008006" key="6">
    <source>
        <dbReference type="Google" id="ProtNLM"/>
    </source>
</evidence>
<dbReference type="SUPFAM" id="SSF101751">
    <property type="entry name" value="Hydrophobin II, HfbII"/>
    <property type="match status" value="1"/>
</dbReference>
<comment type="similarity">
    <text evidence="1">Belongs to the cerato-ulmin hydrophobin family.</text>
</comment>
<feature type="chain" id="PRO_5015704952" description="Hydrophobin" evidence="3">
    <location>
        <begin position="19"/>
        <end position="107"/>
    </location>
</feature>
<evidence type="ECO:0000256" key="2">
    <source>
        <dbReference type="ARBA" id="ARBA00023157"/>
    </source>
</evidence>
<accession>A0A2T2P7M5</accession>
<organism evidence="4 5">
    <name type="scientific">Corynespora cassiicola Philippines</name>
    <dbReference type="NCBI Taxonomy" id="1448308"/>
    <lineage>
        <taxon>Eukaryota</taxon>
        <taxon>Fungi</taxon>
        <taxon>Dikarya</taxon>
        <taxon>Ascomycota</taxon>
        <taxon>Pezizomycotina</taxon>
        <taxon>Dothideomycetes</taxon>
        <taxon>Pleosporomycetidae</taxon>
        <taxon>Pleosporales</taxon>
        <taxon>Corynesporascaceae</taxon>
        <taxon>Corynespora</taxon>
    </lineage>
</organism>
<keyword evidence="5" id="KW-1185">Reference proteome</keyword>